<dbReference type="AlphaFoldDB" id="A0A143WPW2"/>
<keyword evidence="5 11" id="KW-0067">ATP-binding</keyword>
<reference evidence="15" key="1">
    <citation type="submission" date="2016-01" db="EMBL/GenBank/DDBJ databases">
        <authorList>
            <person name="Husnik F."/>
        </authorList>
    </citation>
    <scope>NUCLEOTIDE SEQUENCE [LARGE SCALE GENOMIC DNA]</scope>
</reference>
<comment type="catalytic activity">
    <reaction evidence="9 11">
        <text>tRNA(Tyr) + L-tyrosine + ATP = L-tyrosyl-tRNA(Tyr) + AMP + diphosphate + H(+)</text>
        <dbReference type="Rhea" id="RHEA:10220"/>
        <dbReference type="Rhea" id="RHEA-COMP:9706"/>
        <dbReference type="Rhea" id="RHEA-COMP:9707"/>
        <dbReference type="ChEBI" id="CHEBI:15378"/>
        <dbReference type="ChEBI" id="CHEBI:30616"/>
        <dbReference type="ChEBI" id="CHEBI:33019"/>
        <dbReference type="ChEBI" id="CHEBI:58315"/>
        <dbReference type="ChEBI" id="CHEBI:78442"/>
        <dbReference type="ChEBI" id="CHEBI:78536"/>
        <dbReference type="ChEBI" id="CHEBI:456215"/>
        <dbReference type="EC" id="6.1.1.1"/>
    </reaction>
</comment>
<dbReference type="InterPro" id="IPR001412">
    <property type="entry name" value="aa-tRNA-synth_I_CS"/>
</dbReference>
<evidence type="ECO:0000256" key="3">
    <source>
        <dbReference type="ARBA" id="ARBA00022598"/>
    </source>
</evidence>
<comment type="subcellular location">
    <subcellularLocation>
        <location evidence="1 11">Cytoplasm</location>
    </subcellularLocation>
</comment>
<dbReference type="EMBL" id="LN999831">
    <property type="protein sequence ID" value="CUX95651.1"/>
    <property type="molecule type" value="Genomic_DNA"/>
</dbReference>
<feature type="short sequence motif" description="'HIGH' region" evidence="11">
    <location>
        <begin position="42"/>
        <end position="51"/>
    </location>
</feature>
<feature type="binding site" evidence="11">
    <location>
        <position position="174"/>
    </location>
    <ligand>
        <name>L-tyrosine</name>
        <dbReference type="ChEBI" id="CHEBI:58315"/>
    </ligand>
</feature>
<gene>
    <name evidence="11 14" type="primary">tyrS</name>
    <name evidence="14" type="ORF">PMARG_ME00033</name>
</gene>
<evidence type="ECO:0000259" key="13">
    <source>
        <dbReference type="SMART" id="SM00363"/>
    </source>
</evidence>
<dbReference type="InterPro" id="IPR002307">
    <property type="entry name" value="Tyr-tRNA-ligase"/>
</dbReference>
<protein>
    <recommendedName>
        <fullName evidence="11">Tyrosine--tRNA ligase</fullName>
        <ecNumber evidence="11">6.1.1.1</ecNumber>
    </recommendedName>
    <alternativeName>
        <fullName evidence="11">Tyrosyl-tRNA synthetase</fullName>
        <shortName evidence="11">TyrRS</shortName>
    </alternativeName>
</protein>
<keyword evidence="2 11" id="KW-0963">Cytoplasm</keyword>
<dbReference type="Proteomes" id="UP000095697">
    <property type="component" value="Chromosome I"/>
</dbReference>
<dbReference type="SMART" id="SM00363">
    <property type="entry name" value="S4"/>
    <property type="match status" value="1"/>
</dbReference>
<keyword evidence="4 11" id="KW-0547">Nucleotide-binding</keyword>
<feature type="short sequence motif" description="'KMSKS' region" evidence="11">
    <location>
        <begin position="234"/>
        <end position="238"/>
    </location>
</feature>
<dbReference type="PATRIC" id="fig|1778264.3.peg.29"/>
<dbReference type="Gene3D" id="3.40.50.620">
    <property type="entry name" value="HUPs"/>
    <property type="match status" value="1"/>
</dbReference>
<keyword evidence="15" id="KW-1185">Reference proteome</keyword>
<dbReference type="KEGG" id="cmik:PMARG_ME00033"/>
<evidence type="ECO:0000256" key="10">
    <source>
        <dbReference type="ARBA" id="ARBA00060965"/>
    </source>
</evidence>
<dbReference type="SUPFAM" id="SSF55174">
    <property type="entry name" value="Alpha-L RNA-binding motif"/>
    <property type="match status" value="1"/>
</dbReference>
<feature type="binding site" evidence="11">
    <location>
        <position position="178"/>
    </location>
    <ligand>
        <name>L-tyrosine</name>
        <dbReference type="ChEBI" id="CHEBI:58315"/>
    </ligand>
</feature>
<dbReference type="InterPro" id="IPR024107">
    <property type="entry name" value="Tyr-tRNA-ligase_bac_1"/>
</dbReference>
<evidence type="ECO:0000256" key="11">
    <source>
        <dbReference type="HAMAP-Rule" id="MF_02006"/>
    </source>
</evidence>
<dbReference type="GO" id="GO:0005829">
    <property type="term" value="C:cytosol"/>
    <property type="evidence" value="ECO:0007669"/>
    <property type="project" value="TreeGrafter"/>
</dbReference>
<evidence type="ECO:0000256" key="9">
    <source>
        <dbReference type="ARBA" id="ARBA00048248"/>
    </source>
</evidence>
<name>A0A143WPW2_9ENTR</name>
<organism evidence="14 15">
    <name type="scientific">Candidatus Mikella endobia</name>
    <dbReference type="NCBI Taxonomy" id="1778264"/>
    <lineage>
        <taxon>Bacteria</taxon>
        <taxon>Pseudomonadati</taxon>
        <taxon>Pseudomonadota</taxon>
        <taxon>Gammaproteobacteria</taxon>
        <taxon>Enterobacterales</taxon>
        <taxon>Enterobacteriaceae</taxon>
        <taxon>Candidatus Mikella</taxon>
    </lineage>
</organism>
<dbReference type="Pfam" id="PF00579">
    <property type="entry name" value="tRNA-synt_1b"/>
    <property type="match status" value="1"/>
</dbReference>
<dbReference type="GO" id="GO:0042803">
    <property type="term" value="F:protein homodimerization activity"/>
    <property type="evidence" value="ECO:0007669"/>
    <property type="project" value="UniProtKB-ARBA"/>
</dbReference>
<keyword evidence="6 12" id="KW-0694">RNA-binding</keyword>
<dbReference type="Gene3D" id="3.10.290.10">
    <property type="entry name" value="RNA-binding S4 domain"/>
    <property type="match status" value="1"/>
</dbReference>
<dbReference type="GO" id="GO:0003723">
    <property type="term" value="F:RNA binding"/>
    <property type="evidence" value="ECO:0007669"/>
    <property type="project" value="UniProtKB-KW"/>
</dbReference>
<dbReference type="SUPFAM" id="SSF52374">
    <property type="entry name" value="Nucleotidylyl transferase"/>
    <property type="match status" value="1"/>
</dbReference>
<dbReference type="InterPro" id="IPR036986">
    <property type="entry name" value="S4_RNA-bd_sf"/>
</dbReference>
<dbReference type="GO" id="GO:0004831">
    <property type="term" value="F:tyrosine-tRNA ligase activity"/>
    <property type="evidence" value="ECO:0007669"/>
    <property type="project" value="UniProtKB-UniRule"/>
</dbReference>
<comment type="similarity">
    <text evidence="10 11">Belongs to the class-I aminoacyl-tRNA synthetase family. TyrS type 1 subfamily.</text>
</comment>
<dbReference type="PROSITE" id="PS00178">
    <property type="entry name" value="AA_TRNA_LIGASE_I"/>
    <property type="match status" value="1"/>
</dbReference>
<evidence type="ECO:0000313" key="15">
    <source>
        <dbReference type="Proteomes" id="UP000095697"/>
    </source>
</evidence>
<keyword evidence="3 11" id="KW-0436">Ligase</keyword>
<dbReference type="PRINTS" id="PR01040">
    <property type="entry name" value="TRNASYNTHTYR"/>
</dbReference>
<dbReference type="FunFam" id="1.10.240.10:FF:000001">
    <property type="entry name" value="Tyrosine--tRNA ligase"/>
    <property type="match status" value="1"/>
</dbReference>
<proteinExistence type="inferred from homology"/>
<sequence>MVSNNLLQELQKRGFVAQVTNKKDLADRLASGPIVLYCGFDPTADSLHLGHLVPLFCLIRFQLAGHRPIALVGGATGIIGDPSYKTTERKLNALEIIHEWVEKIKYQVSSVLDFNCGDNSAIVVNNYDWFRSINVLTFLRDIGKYFSVNKMINKETVKQRLKRTSGISFTEFSYNVLQGYDFSYLNKKYGVALQIGGSDQWGNITSGIDLTRRLNNNTVYGLTLPLINKKDGTKFGKTESGTVWLDPNKTSPYKFYQFWINTADNDVYFFLKIFTFLELSTIEALEKADLDSNKAPIAQAILAEEITRIIHGKHGLEAAKRITASIFTGNIAKLTKNDFDQMAQDGIPTVVIDSHLVDLQQALLVSNLALSRRQARTMIKSNAIAINGKKQTSENYVFKESDRLYGHYTLLRRGKKHNFLLYWQ</sequence>
<dbReference type="CDD" id="cd00165">
    <property type="entry name" value="S4"/>
    <property type="match status" value="1"/>
</dbReference>
<dbReference type="PANTHER" id="PTHR11766">
    <property type="entry name" value="TYROSYL-TRNA SYNTHETASE"/>
    <property type="match status" value="1"/>
</dbReference>
<evidence type="ECO:0000256" key="8">
    <source>
        <dbReference type="ARBA" id="ARBA00023146"/>
    </source>
</evidence>
<dbReference type="GO" id="GO:0006437">
    <property type="term" value="P:tyrosyl-tRNA aminoacylation"/>
    <property type="evidence" value="ECO:0007669"/>
    <property type="project" value="UniProtKB-UniRule"/>
</dbReference>
<evidence type="ECO:0000256" key="1">
    <source>
        <dbReference type="ARBA" id="ARBA00004496"/>
    </source>
</evidence>
<dbReference type="EC" id="6.1.1.1" evidence="11"/>
<accession>A0A143WPW2</accession>
<dbReference type="OrthoDB" id="9804243at2"/>
<feature type="binding site" evidence="11">
    <location>
        <position position="237"/>
    </location>
    <ligand>
        <name>ATP</name>
        <dbReference type="ChEBI" id="CHEBI:30616"/>
    </ligand>
</feature>
<evidence type="ECO:0000256" key="7">
    <source>
        <dbReference type="ARBA" id="ARBA00022917"/>
    </source>
</evidence>
<dbReference type="InterPro" id="IPR002942">
    <property type="entry name" value="S4_RNA-bd"/>
</dbReference>
<evidence type="ECO:0000256" key="6">
    <source>
        <dbReference type="ARBA" id="ARBA00022884"/>
    </source>
</evidence>
<evidence type="ECO:0000313" key="14">
    <source>
        <dbReference type="EMBL" id="CUX95651.1"/>
    </source>
</evidence>
<dbReference type="CDD" id="cd00805">
    <property type="entry name" value="TyrRS_core"/>
    <property type="match status" value="1"/>
</dbReference>
<dbReference type="Gene3D" id="1.10.240.10">
    <property type="entry name" value="Tyrosyl-Transfer RNA Synthetase"/>
    <property type="match status" value="1"/>
</dbReference>
<dbReference type="HAMAP" id="MF_02006">
    <property type="entry name" value="Tyr_tRNA_synth_type1"/>
    <property type="match status" value="1"/>
</dbReference>
<evidence type="ECO:0000256" key="4">
    <source>
        <dbReference type="ARBA" id="ARBA00022741"/>
    </source>
</evidence>
<dbReference type="NCBIfam" id="TIGR00234">
    <property type="entry name" value="tyrS"/>
    <property type="match status" value="1"/>
</dbReference>
<dbReference type="InterPro" id="IPR054608">
    <property type="entry name" value="SYY-like_C"/>
</dbReference>
<comment type="subunit">
    <text evidence="11">Homodimer.</text>
</comment>
<evidence type="ECO:0000256" key="2">
    <source>
        <dbReference type="ARBA" id="ARBA00022490"/>
    </source>
</evidence>
<evidence type="ECO:0000256" key="5">
    <source>
        <dbReference type="ARBA" id="ARBA00022840"/>
    </source>
</evidence>
<dbReference type="FunFam" id="3.40.50.620:FF:000008">
    <property type="entry name" value="Tyrosine--tRNA ligase"/>
    <property type="match status" value="1"/>
</dbReference>
<feature type="domain" description="RNA-binding S4" evidence="13">
    <location>
        <begin position="357"/>
        <end position="419"/>
    </location>
</feature>
<dbReference type="Pfam" id="PF22421">
    <property type="entry name" value="SYY_C-terminal"/>
    <property type="match status" value="1"/>
</dbReference>
<dbReference type="STRING" id="1778264.PMARG_ME00033"/>
<dbReference type="RefSeq" id="WP_067568961.1">
    <property type="nucleotide sequence ID" value="NZ_LN999831.1"/>
</dbReference>
<keyword evidence="7 11" id="KW-0648">Protein biosynthesis</keyword>
<feature type="binding site" evidence="11">
    <location>
        <position position="37"/>
    </location>
    <ligand>
        <name>L-tyrosine</name>
        <dbReference type="ChEBI" id="CHEBI:58315"/>
    </ligand>
</feature>
<keyword evidence="8 11" id="KW-0030">Aminoacyl-tRNA synthetase</keyword>
<comment type="function">
    <text evidence="11">Catalyzes the attachment of tyrosine to tRNA(Tyr) in a two-step reaction: tyrosine is first activated by ATP to form Tyr-AMP and then transferred to the acceptor end of tRNA(Tyr).</text>
</comment>
<evidence type="ECO:0000256" key="12">
    <source>
        <dbReference type="PROSITE-ProRule" id="PRU00182"/>
    </source>
</evidence>
<dbReference type="PROSITE" id="PS50889">
    <property type="entry name" value="S4"/>
    <property type="match status" value="1"/>
</dbReference>
<dbReference type="GO" id="GO:0005524">
    <property type="term" value="F:ATP binding"/>
    <property type="evidence" value="ECO:0007669"/>
    <property type="project" value="UniProtKB-UniRule"/>
</dbReference>
<dbReference type="PANTHER" id="PTHR11766:SF0">
    <property type="entry name" value="TYROSINE--TRNA LIGASE, MITOCHONDRIAL"/>
    <property type="match status" value="1"/>
</dbReference>
<dbReference type="InterPro" id="IPR024088">
    <property type="entry name" value="Tyr-tRNA-ligase_bac-type"/>
</dbReference>
<dbReference type="InterPro" id="IPR002305">
    <property type="entry name" value="aa-tRNA-synth_Ic"/>
</dbReference>
<dbReference type="InterPro" id="IPR014729">
    <property type="entry name" value="Rossmann-like_a/b/a_fold"/>
</dbReference>